<protein>
    <recommendedName>
        <fullName evidence="5">Reverse transcriptase domain-containing protein</fullName>
    </recommendedName>
</protein>
<dbReference type="Pfam" id="PF17919">
    <property type="entry name" value="RT_RNaseH_2"/>
    <property type="match status" value="1"/>
</dbReference>
<dbReference type="InterPro" id="IPR041577">
    <property type="entry name" value="RT_RNaseH_2"/>
</dbReference>
<sequence>MRIAKPEFEAMLREGIAHHSDGPWASPLHLLLKKTEGWQPCGDYHALNARTIPDRYPVHNIHYFAHRIYSCHGFSVLDLVKAYTHIPVYPHDAPKTAIITPFGLFDFPFMSFGLRNDGQAFQSFIDEVVHGIDFCFVYLDDILVFSRNADEHHAHLRLLYQRLDDHGLLLNVPKSTLGISIVIFLGHEVSSEGTRHLPQRITNLENYPQPTTAKDVHRFLGMQNVCRPFLPHAADYLTPLHDALAGLRGNQPITRTPALTQVFEDCKAALCTATLLCHPVPDTPLGLFTDASNFAIGATLMQRVDNTWHHLAFFSKKLSARNTASSAASTTNETPSSSPPYYRDLLSI</sequence>
<feature type="domain" description="Reverse transcriptase" evidence="1">
    <location>
        <begin position="33"/>
        <end position="188"/>
    </location>
</feature>
<evidence type="ECO:0000313" key="4">
    <source>
        <dbReference type="Proteomes" id="UP001321473"/>
    </source>
</evidence>
<dbReference type="InterPro" id="IPR000477">
    <property type="entry name" value="RT_dom"/>
</dbReference>
<dbReference type="SUPFAM" id="SSF56672">
    <property type="entry name" value="DNA/RNA polymerases"/>
    <property type="match status" value="1"/>
</dbReference>
<dbReference type="InterPro" id="IPR043502">
    <property type="entry name" value="DNA/RNA_pol_sf"/>
</dbReference>
<evidence type="ECO:0000313" key="3">
    <source>
        <dbReference type="EMBL" id="KAK8763287.1"/>
    </source>
</evidence>
<name>A0AAQ4DLE7_AMBAM</name>
<dbReference type="AlphaFoldDB" id="A0AAQ4DLE7"/>
<dbReference type="Proteomes" id="UP001321473">
    <property type="component" value="Unassembled WGS sequence"/>
</dbReference>
<feature type="domain" description="Reverse transcriptase/retrotransposon-derived protein RNase H-like" evidence="2">
    <location>
        <begin position="257"/>
        <end position="325"/>
    </location>
</feature>
<dbReference type="PANTHER" id="PTHR33064:SF37">
    <property type="entry name" value="RIBONUCLEASE H"/>
    <property type="match status" value="1"/>
</dbReference>
<dbReference type="EMBL" id="JARKHS020029459">
    <property type="protein sequence ID" value="KAK8763287.1"/>
    <property type="molecule type" value="Genomic_DNA"/>
</dbReference>
<keyword evidence="4" id="KW-1185">Reference proteome</keyword>
<dbReference type="Gene3D" id="3.10.10.10">
    <property type="entry name" value="HIV Type 1 Reverse Transcriptase, subunit A, domain 1"/>
    <property type="match status" value="1"/>
</dbReference>
<evidence type="ECO:0000259" key="1">
    <source>
        <dbReference type="Pfam" id="PF00078"/>
    </source>
</evidence>
<reference evidence="3 4" key="1">
    <citation type="journal article" date="2023" name="Arcadia Sci">
        <title>De novo assembly of a long-read Amblyomma americanum tick genome.</title>
        <authorList>
            <person name="Chou S."/>
            <person name="Poskanzer K.E."/>
            <person name="Rollins M."/>
            <person name="Thuy-Boun P.S."/>
        </authorList>
    </citation>
    <scope>NUCLEOTIDE SEQUENCE [LARGE SCALE GENOMIC DNA]</scope>
    <source>
        <strain evidence="3">F_SG_1</strain>
        <tissue evidence="3">Salivary glands</tissue>
    </source>
</reference>
<accession>A0AAQ4DLE7</accession>
<dbReference type="InterPro" id="IPR043128">
    <property type="entry name" value="Rev_trsase/Diguanyl_cyclase"/>
</dbReference>
<dbReference type="CDD" id="cd01647">
    <property type="entry name" value="RT_LTR"/>
    <property type="match status" value="1"/>
</dbReference>
<comment type="caution">
    <text evidence="3">The sequence shown here is derived from an EMBL/GenBank/DDBJ whole genome shotgun (WGS) entry which is preliminary data.</text>
</comment>
<dbReference type="Gene3D" id="3.30.70.270">
    <property type="match status" value="2"/>
</dbReference>
<dbReference type="Pfam" id="PF00078">
    <property type="entry name" value="RVT_1"/>
    <property type="match status" value="1"/>
</dbReference>
<evidence type="ECO:0000259" key="2">
    <source>
        <dbReference type="Pfam" id="PF17919"/>
    </source>
</evidence>
<dbReference type="GO" id="GO:0071897">
    <property type="term" value="P:DNA biosynthetic process"/>
    <property type="evidence" value="ECO:0007669"/>
    <property type="project" value="UniProtKB-ARBA"/>
</dbReference>
<dbReference type="InterPro" id="IPR051320">
    <property type="entry name" value="Viral_Replic_Matur_Polypro"/>
</dbReference>
<dbReference type="PANTHER" id="PTHR33064">
    <property type="entry name" value="POL PROTEIN"/>
    <property type="match status" value="1"/>
</dbReference>
<proteinExistence type="predicted"/>
<evidence type="ECO:0008006" key="5">
    <source>
        <dbReference type="Google" id="ProtNLM"/>
    </source>
</evidence>
<gene>
    <name evidence="3" type="ORF">V5799_034104</name>
</gene>
<organism evidence="3 4">
    <name type="scientific">Amblyomma americanum</name>
    <name type="common">Lone star tick</name>
    <dbReference type="NCBI Taxonomy" id="6943"/>
    <lineage>
        <taxon>Eukaryota</taxon>
        <taxon>Metazoa</taxon>
        <taxon>Ecdysozoa</taxon>
        <taxon>Arthropoda</taxon>
        <taxon>Chelicerata</taxon>
        <taxon>Arachnida</taxon>
        <taxon>Acari</taxon>
        <taxon>Parasitiformes</taxon>
        <taxon>Ixodida</taxon>
        <taxon>Ixodoidea</taxon>
        <taxon>Ixodidae</taxon>
        <taxon>Amblyomminae</taxon>
        <taxon>Amblyomma</taxon>
    </lineage>
</organism>